<dbReference type="Proteomes" id="UP000189796">
    <property type="component" value="Chromosome I"/>
</dbReference>
<keyword evidence="1" id="KW-1133">Transmembrane helix</keyword>
<reference evidence="2 3" key="1">
    <citation type="submission" date="2016-11" db="EMBL/GenBank/DDBJ databases">
        <authorList>
            <person name="Jaros S."/>
            <person name="Januszkiewicz K."/>
            <person name="Wedrychowicz H."/>
        </authorList>
    </citation>
    <scope>NUCLEOTIDE SEQUENCE [LARGE SCALE GENOMIC DNA]</scope>
    <source>
        <strain evidence="2 3">GAS138</strain>
    </source>
</reference>
<feature type="transmembrane region" description="Helical" evidence="1">
    <location>
        <begin position="14"/>
        <end position="31"/>
    </location>
</feature>
<evidence type="ECO:0000313" key="2">
    <source>
        <dbReference type="EMBL" id="SHH02493.1"/>
    </source>
</evidence>
<organism evidence="2 3">
    <name type="scientific">Bradyrhizobium erythrophlei</name>
    <dbReference type="NCBI Taxonomy" id="1437360"/>
    <lineage>
        <taxon>Bacteria</taxon>
        <taxon>Pseudomonadati</taxon>
        <taxon>Pseudomonadota</taxon>
        <taxon>Alphaproteobacteria</taxon>
        <taxon>Hyphomicrobiales</taxon>
        <taxon>Nitrobacteraceae</taxon>
        <taxon>Bradyrhizobium</taxon>
    </lineage>
</organism>
<dbReference type="AlphaFoldDB" id="A0A1M5PMP8"/>
<name>A0A1M5PMP8_9BRAD</name>
<gene>
    <name evidence="2" type="ORF">SAMN05443248_3416</name>
</gene>
<accession>A0A1M5PMP8</accession>
<evidence type="ECO:0000256" key="1">
    <source>
        <dbReference type="SAM" id="Phobius"/>
    </source>
</evidence>
<dbReference type="EMBL" id="LT670817">
    <property type="protein sequence ID" value="SHH02493.1"/>
    <property type="molecule type" value="Genomic_DNA"/>
</dbReference>
<proteinExistence type="predicted"/>
<sequence>MIALVEGHPNVDVMVFYVLASAILAATLYYFHHRQIE</sequence>
<keyword evidence="1" id="KW-0812">Transmembrane</keyword>
<evidence type="ECO:0000313" key="3">
    <source>
        <dbReference type="Proteomes" id="UP000189796"/>
    </source>
</evidence>
<keyword evidence="1" id="KW-0472">Membrane</keyword>
<protein>
    <submittedName>
        <fullName evidence="2">Uncharacterized protein</fullName>
    </submittedName>
</protein>